<dbReference type="PIRSF" id="PIRSF006325">
    <property type="entry name" value="MeTrfase_bac"/>
    <property type="match status" value="1"/>
</dbReference>
<keyword evidence="2 3" id="KW-0949">S-adenosyl-L-methionine</keyword>
<evidence type="ECO:0000256" key="2">
    <source>
        <dbReference type="ARBA" id="ARBA00022691"/>
    </source>
</evidence>
<keyword evidence="1 3" id="KW-0808">Transferase</keyword>
<dbReference type="EC" id="2.1.3.-" evidence="3"/>
<dbReference type="Gene3D" id="3.40.50.150">
    <property type="entry name" value="Vaccinia Virus protein VP39"/>
    <property type="match status" value="1"/>
</dbReference>
<evidence type="ECO:0000256" key="1">
    <source>
        <dbReference type="ARBA" id="ARBA00022679"/>
    </source>
</evidence>
<dbReference type="CDD" id="cd02440">
    <property type="entry name" value="AdoMet_MTases"/>
    <property type="match status" value="1"/>
</dbReference>
<dbReference type="HAMAP" id="MF_01589">
    <property type="entry name" value="Cx_SAM_synthase"/>
    <property type="match status" value="1"/>
</dbReference>
<dbReference type="InterPro" id="IPR029063">
    <property type="entry name" value="SAM-dependent_MTases_sf"/>
</dbReference>
<evidence type="ECO:0000313" key="6">
    <source>
        <dbReference type="Proteomes" id="UP001449178"/>
    </source>
</evidence>
<dbReference type="EMBL" id="CP150637">
    <property type="protein sequence ID" value="WZW88380.1"/>
    <property type="molecule type" value="Genomic_DNA"/>
</dbReference>
<evidence type="ECO:0000256" key="3">
    <source>
        <dbReference type="HAMAP-Rule" id="MF_01589"/>
    </source>
</evidence>
<comment type="catalytic activity">
    <reaction evidence="3">
        <text>prephenate + S-adenosyl-L-methionine = carboxy-S-adenosyl-L-methionine + 3-phenylpyruvate + H2O</text>
        <dbReference type="Rhea" id="RHEA:51692"/>
        <dbReference type="ChEBI" id="CHEBI:15377"/>
        <dbReference type="ChEBI" id="CHEBI:18005"/>
        <dbReference type="ChEBI" id="CHEBI:29934"/>
        <dbReference type="ChEBI" id="CHEBI:59789"/>
        <dbReference type="ChEBI" id="CHEBI:134278"/>
    </reaction>
</comment>
<dbReference type="InterPro" id="IPR041698">
    <property type="entry name" value="Methyltransf_25"/>
</dbReference>
<organism evidence="5 6">
    <name type="scientific">Ignatzschineria larvae DSM 13226</name>
    <dbReference type="NCBI Taxonomy" id="1111732"/>
    <lineage>
        <taxon>Bacteria</taxon>
        <taxon>Pseudomonadati</taxon>
        <taxon>Pseudomonadota</taxon>
        <taxon>Gammaproteobacteria</taxon>
        <taxon>Cardiobacteriales</taxon>
        <taxon>Ignatzschineriaceae</taxon>
        <taxon>Ignatzschineria</taxon>
    </lineage>
</organism>
<comment type="function">
    <text evidence="3">Catalyzes the conversion of S-adenosyl-L-methionine (SAM) to carboxy-S-adenosyl-L-methionine (Cx-SAM).</text>
</comment>
<reference evidence="5 6" key="1">
    <citation type="submission" date="2024-03" db="EMBL/GenBank/DDBJ databases">
        <title>Complete Genome Sequence and Annotation of Ignatzschineria larvae DSM 13226.</title>
        <authorList>
            <person name="Cantrell E."/>
            <person name="Burcham Z.M."/>
        </authorList>
    </citation>
    <scope>NUCLEOTIDE SEQUENCE [LARGE SCALE GENOMIC DNA]</scope>
    <source>
        <strain evidence="5 6">DSM 13226</strain>
    </source>
</reference>
<dbReference type="PANTHER" id="PTHR43861">
    <property type="entry name" value="TRANS-ACONITATE 2-METHYLTRANSFERASE-RELATED"/>
    <property type="match status" value="1"/>
</dbReference>
<comment type="subunit">
    <text evidence="3">Homodimer.</text>
</comment>
<feature type="binding site" evidence="3">
    <location>
        <position position="146"/>
    </location>
    <ligand>
        <name>S-adenosyl-L-methionine</name>
        <dbReference type="ChEBI" id="CHEBI:59789"/>
    </ligand>
</feature>
<feature type="binding site" evidence="3">
    <location>
        <begin position="131"/>
        <end position="132"/>
    </location>
    <ligand>
        <name>S-adenosyl-L-methionine</name>
        <dbReference type="ChEBI" id="CHEBI:59789"/>
    </ligand>
</feature>
<evidence type="ECO:0000259" key="4">
    <source>
        <dbReference type="Pfam" id="PF13649"/>
    </source>
</evidence>
<feature type="domain" description="Methyltransferase" evidence="4">
    <location>
        <begin position="70"/>
        <end position="172"/>
    </location>
</feature>
<evidence type="ECO:0000313" key="5">
    <source>
        <dbReference type="EMBL" id="WZW88380.1"/>
    </source>
</evidence>
<gene>
    <name evidence="3 5" type="primary">cmoA</name>
    <name evidence="5" type="ORF">WMO13_03065</name>
</gene>
<accession>A0ABZ3C0R4</accession>
<name>A0ABZ3C0R4_9GAMM</name>
<dbReference type="Proteomes" id="UP001449178">
    <property type="component" value="Chromosome"/>
</dbReference>
<proteinExistence type="inferred from homology"/>
<keyword evidence="6" id="KW-1185">Reference proteome</keyword>
<feature type="binding site" evidence="3">
    <location>
        <position position="49"/>
    </location>
    <ligand>
        <name>S-adenosyl-L-methionine</name>
        <dbReference type="ChEBI" id="CHEBI:59789"/>
    </ligand>
</feature>
<protein>
    <recommendedName>
        <fullName evidence="3">Carboxy-S-adenosyl-L-methionine synthase</fullName>
        <shortName evidence="3">Cx-SAM synthase</shortName>
        <ecNumber evidence="3">2.1.3.-</ecNumber>
    </recommendedName>
</protein>
<feature type="binding site" evidence="3">
    <location>
        <position position="213"/>
    </location>
    <ligand>
        <name>S-adenosyl-L-methionine</name>
        <dbReference type="ChEBI" id="CHEBI:59789"/>
    </ligand>
</feature>
<feature type="binding site" evidence="3">
    <location>
        <begin position="74"/>
        <end position="76"/>
    </location>
    <ligand>
        <name>S-adenosyl-L-methionine</name>
        <dbReference type="ChEBI" id="CHEBI:59789"/>
    </ligand>
</feature>
<dbReference type="NCBIfam" id="TIGR00740">
    <property type="entry name" value="carboxy-S-adenosyl-L-methionine synthase CmoA"/>
    <property type="match status" value="1"/>
</dbReference>
<comment type="caution">
    <text evidence="3">Lacks conserved residue(s) required for the propagation of feature annotation.</text>
</comment>
<dbReference type="Pfam" id="PF13649">
    <property type="entry name" value="Methyltransf_25"/>
    <property type="match status" value="1"/>
</dbReference>
<sequence>MKDRSIEYLFAQSEPDMIFAEKRDPGKFSFNEEVVKVFPDMIRRSAPGYTSIVENIGHLAPLFAQENSKIYDLGSSLGAVSMVLRSSIQVPNVSIVAIDQSEAMVAKSREYLKAQEMMIESLLPIEVVQADITAFPYEMASIFTLNFTLQFIPRESRLDLLQKLYNHLLPGGVLFLSEKLRFADDEQHEFLNHLHMQFKRAQGYSELEIAQKRESLEDVMKIDTFEEHRARLLEAGFDQVYLWFQSLNFASMIAIKSAK</sequence>
<dbReference type="PANTHER" id="PTHR43861:SF2">
    <property type="entry name" value="CARBOXY-S-ADENOSYL-L-METHIONINE SYNTHASE"/>
    <property type="match status" value="1"/>
</dbReference>
<dbReference type="InterPro" id="IPR005271">
    <property type="entry name" value="CmoA"/>
</dbReference>
<dbReference type="SUPFAM" id="SSF53335">
    <property type="entry name" value="S-adenosyl-L-methionine-dependent methyltransferases"/>
    <property type="match status" value="1"/>
</dbReference>
<comment type="similarity">
    <text evidence="3">Belongs to the class I-like SAM-binding methyltransferase superfamily. Cx-SAM synthase family.</text>
</comment>